<dbReference type="InterPro" id="IPR050763">
    <property type="entry name" value="ABC_transporter_ATP-binding"/>
</dbReference>
<dbReference type="SMART" id="SM00382">
    <property type="entry name" value="AAA"/>
    <property type="match status" value="1"/>
</dbReference>
<protein>
    <submittedName>
        <fullName evidence="8">ABC transporter ATP-binding protein</fullName>
    </submittedName>
</protein>
<dbReference type="GO" id="GO:0005524">
    <property type="term" value="F:ATP binding"/>
    <property type="evidence" value="ECO:0007669"/>
    <property type="project" value="UniProtKB-KW"/>
</dbReference>
<feature type="region of interest" description="Disordered" evidence="6">
    <location>
        <begin position="1"/>
        <end position="31"/>
    </location>
</feature>
<keyword evidence="3" id="KW-0547">Nucleotide-binding</keyword>
<dbReference type="AlphaFoldDB" id="A0A6M8AYA0"/>
<evidence type="ECO:0000256" key="6">
    <source>
        <dbReference type="SAM" id="MobiDB-lite"/>
    </source>
</evidence>
<evidence type="ECO:0000313" key="8">
    <source>
        <dbReference type="EMBL" id="QKD79479.1"/>
    </source>
</evidence>
<evidence type="ECO:0000256" key="1">
    <source>
        <dbReference type="ARBA" id="ARBA00004202"/>
    </source>
</evidence>
<dbReference type="InterPro" id="IPR027417">
    <property type="entry name" value="P-loop_NTPase"/>
</dbReference>
<evidence type="ECO:0000256" key="4">
    <source>
        <dbReference type="ARBA" id="ARBA00022840"/>
    </source>
</evidence>
<sequence length="340" mass="35095">MTQHMPGGPGALKPPGHSPTPDPRAGRSAQPPAVEVTGLVKTFGTVRAVDGIDLRVAPGEVVAFLGPNGAGKSTTLDIILGFSAPDAGAARVFGLSPDQAARGLRTGAILQEGGLLPDYTVGQTIRSVAAMRGARHDVPAVLELSGISPILGRKVAKCSGGERQRLRLALALLGNPDLMVLDEPTAGMDVTARRSFWAAIRERAAGSKSVLFATHYLQEAADFADRIVIIHHGRIIASGSVDDVRALGEGTIVTATWPGMPGAAALDEALAEARASLQGVAVRGEHIEVRTTAPDDVARILLTRTPAHHLGITALSLDDVFADLVEEPAPVGGSAAPPAR</sequence>
<keyword evidence="2" id="KW-0813">Transport</keyword>
<dbReference type="RefSeq" id="WP_159524282.1">
    <property type="nucleotide sequence ID" value="NZ_CP053642.1"/>
</dbReference>
<evidence type="ECO:0000259" key="7">
    <source>
        <dbReference type="PROSITE" id="PS50893"/>
    </source>
</evidence>
<feature type="domain" description="ABC transporter" evidence="7">
    <location>
        <begin position="34"/>
        <end position="257"/>
    </location>
</feature>
<dbReference type="CDD" id="cd03230">
    <property type="entry name" value="ABC_DR_subfamily_A"/>
    <property type="match status" value="1"/>
</dbReference>
<evidence type="ECO:0000313" key="9">
    <source>
        <dbReference type="Proteomes" id="UP000504752"/>
    </source>
</evidence>
<dbReference type="PANTHER" id="PTHR42711:SF17">
    <property type="entry name" value="ABC TRANSPORTER ATP-BINDING PROTEIN"/>
    <property type="match status" value="1"/>
</dbReference>
<dbReference type="GO" id="GO:0016887">
    <property type="term" value="F:ATP hydrolysis activity"/>
    <property type="evidence" value="ECO:0007669"/>
    <property type="project" value="InterPro"/>
</dbReference>
<dbReference type="SUPFAM" id="SSF52540">
    <property type="entry name" value="P-loop containing nucleoside triphosphate hydrolases"/>
    <property type="match status" value="1"/>
</dbReference>
<organism evidence="8 9">
    <name type="scientific">Actinomyces marmotae</name>
    <dbReference type="NCBI Taxonomy" id="2737173"/>
    <lineage>
        <taxon>Bacteria</taxon>
        <taxon>Bacillati</taxon>
        <taxon>Actinomycetota</taxon>
        <taxon>Actinomycetes</taxon>
        <taxon>Actinomycetales</taxon>
        <taxon>Actinomycetaceae</taxon>
        <taxon>Actinomyces</taxon>
    </lineage>
</organism>
<dbReference type="KEGG" id="amam:HPC72_03735"/>
<dbReference type="GO" id="GO:0005886">
    <property type="term" value="C:plasma membrane"/>
    <property type="evidence" value="ECO:0007669"/>
    <property type="project" value="UniProtKB-SubCell"/>
</dbReference>
<gene>
    <name evidence="8" type="ORF">HPC72_03735</name>
</gene>
<dbReference type="InterPro" id="IPR017871">
    <property type="entry name" value="ABC_transporter-like_CS"/>
</dbReference>
<keyword evidence="5" id="KW-0046">Antibiotic resistance</keyword>
<dbReference type="PANTHER" id="PTHR42711">
    <property type="entry name" value="ABC TRANSPORTER ATP-BINDING PROTEIN"/>
    <property type="match status" value="1"/>
</dbReference>
<dbReference type="PROSITE" id="PS50893">
    <property type="entry name" value="ABC_TRANSPORTER_2"/>
    <property type="match status" value="1"/>
</dbReference>
<dbReference type="Gene3D" id="3.40.50.300">
    <property type="entry name" value="P-loop containing nucleotide triphosphate hydrolases"/>
    <property type="match status" value="1"/>
</dbReference>
<dbReference type="PROSITE" id="PS00211">
    <property type="entry name" value="ABC_TRANSPORTER_1"/>
    <property type="match status" value="1"/>
</dbReference>
<accession>A0A6M8AYA0</accession>
<dbReference type="InterPro" id="IPR003439">
    <property type="entry name" value="ABC_transporter-like_ATP-bd"/>
</dbReference>
<dbReference type="EMBL" id="CP053642">
    <property type="protein sequence ID" value="QKD79479.1"/>
    <property type="molecule type" value="Genomic_DNA"/>
</dbReference>
<evidence type="ECO:0000256" key="3">
    <source>
        <dbReference type="ARBA" id="ARBA00022741"/>
    </source>
</evidence>
<dbReference type="InterPro" id="IPR003593">
    <property type="entry name" value="AAA+_ATPase"/>
</dbReference>
<name>A0A6M8AYA0_9ACTO</name>
<dbReference type="Pfam" id="PF00005">
    <property type="entry name" value="ABC_tran"/>
    <property type="match status" value="1"/>
</dbReference>
<evidence type="ECO:0000256" key="5">
    <source>
        <dbReference type="ARBA" id="ARBA00023251"/>
    </source>
</evidence>
<proteinExistence type="predicted"/>
<evidence type="ECO:0000256" key="2">
    <source>
        <dbReference type="ARBA" id="ARBA00022448"/>
    </source>
</evidence>
<comment type="subcellular location">
    <subcellularLocation>
        <location evidence="1">Cell membrane</location>
        <topology evidence="1">Peripheral membrane protein</topology>
    </subcellularLocation>
</comment>
<keyword evidence="4 8" id="KW-0067">ATP-binding</keyword>
<dbReference type="GO" id="GO:0046677">
    <property type="term" value="P:response to antibiotic"/>
    <property type="evidence" value="ECO:0007669"/>
    <property type="project" value="UniProtKB-KW"/>
</dbReference>
<reference evidence="8 9" key="1">
    <citation type="submission" date="2020-05" db="EMBL/GenBank/DDBJ databases">
        <title>Actinomyces sp. zg-325.</title>
        <authorList>
            <person name="Yang C."/>
        </authorList>
    </citation>
    <scope>NUCLEOTIDE SEQUENCE [LARGE SCALE GENOMIC DNA]</scope>
    <source>
        <strain evidence="9">zg-325</strain>
    </source>
</reference>
<keyword evidence="9" id="KW-1185">Reference proteome</keyword>
<dbReference type="Proteomes" id="UP000504752">
    <property type="component" value="Chromosome"/>
</dbReference>